<proteinExistence type="predicted"/>
<keyword evidence="3" id="KW-1185">Reference proteome</keyword>
<feature type="region of interest" description="Disordered" evidence="1">
    <location>
        <begin position="1"/>
        <end position="22"/>
    </location>
</feature>
<evidence type="ECO:0000313" key="2">
    <source>
        <dbReference type="EMBL" id="GMH03824.1"/>
    </source>
</evidence>
<gene>
    <name evidence="2" type="ORF">Nepgr_005663</name>
</gene>
<evidence type="ECO:0000313" key="3">
    <source>
        <dbReference type="Proteomes" id="UP001279734"/>
    </source>
</evidence>
<dbReference type="Proteomes" id="UP001279734">
    <property type="component" value="Unassembled WGS sequence"/>
</dbReference>
<feature type="region of interest" description="Disordered" evidence="1">
    <location>
        <begin position="78"/>
        <end position="97"/>
    </location>
</feature>
<organism evidence="2 3">
    <name type="scientific">Nepenthes gracilis</name>
    <name type="common">Slender pitcher plant</name>
    <dbReference type="NCBI Taxonomy" id="150966"/>
    <lineage>
        <taxon>Eukaryota</taxon>
        <taxon>Viridiplantae</taxon>
        <taxon>Streptophyta</taxon>
        <taxon>Embryophyta</taxon>
        <taxon>Tracheophyta</taxon>
        <taxon>Spermatophyta</taxon>
        <taxon>Magnoliopsida</taxon>
        <taxon>eudicotyledons</taxon>
        <taxon>Gunneridae</taxon>
        <taxon>Pentapetalae</taxon>
        <taxon>Caryophyllales</taxon>
        <taxon>Nepenthaceae</taxon>
        <taxon>Nepenthes</taxon>
    </lineage>
</organism>
<dbReference type="EMBL" id="BSYO01000004">
    <property type="protein sequence ID" value="GMH03824.1"/>
    <property type="molecule type" value="Genomic_DNA"/>
</dbReference>
<comment type="caution">
    <text evidence="2">The sequence shown here is derived from an EMBL/GenBank/DDBJ whole genome shotgun (WGS) entry which is preliminary data.</text>
</comment>
<feature type="compositionally biased region" description="Basic and acidic residues" evidence="1">
    <location>
        <begin position="80"/>
        <end position="94"/>
    </location>
</feature>
<dbReference type="AlphaFoldDB" id="A0AAD3XGK7"/>
<evidence type="ECO:0000256" key="1">
    <source>
        <dbReference type="SAM" id="MobiDB-lite"/>
    </source>
</evidence>
<protein>
    <submittedName>
        <fullName evidence="2">Uncharacterized protein</fullName>
    </submittedName>
</protein>
<accession>A0AAD3XGK7</accession>
<feature type="region of interest" description="Disordered" evidence="1">
    <location>
        <begin position="47"/>
        <end position="72"/>
    </location>
</feature>
<sequence length="152" mass="17068">MSAQPKGEWREPTTEGGNGNLRRIKCVAERDKRAERLANRGVAGMRANATGCRQRRTTNPARGKSGVVNDAQLRTSEWSVPRDRRSMTAARRQEAQATGVLAPKSPTGVRYIKTLTPHRRRDLFGNSKTHSIFIDRTMNLEILNSSINYDPH</sequence>
<reference evidence="2" key="1">
    <citation type="submission" date="2023-05" db="EMBL/GenBank/DDBJ databases">
        <title>Nepenthes gracilis genome sequencing.</title>
        <authorList>
            <person name="Fukushima K."/>
        </authorList>
    </citation>
    <scope>NUCLEOTIDE SEQUENCE</scope>
    <source>
        <strain evidence="2">SING2019-196</strain>
    </source>
</reference>
<name>A0AAD3XGK7_NEPGR</name>